<reference evidence="1 2" key="1">
    <citation type="submission" date="2016-02" db="EMBL/GenBank/DDBJ databases">
        <title>Genome analysis of coral dinoflagellate symbionts highlights evolutionary adaptations to a symbiotic lifestyle.</title>
        <authorList>
            <person name="Aranda M."/>
            <person name="Li Y."/>
            <person name="Liew Y.J."/>
            <person name="Baumgarten S."/>
            <person name="Simakov O."/>
            <person name="Wilson M."/>
            <person name="Piel J."/>
            <person name="Ashoor H."/>
            <person name="Bougouffa S."/>
            <person name="Bajic V.B."/>
            <person name="Ryu T."/>
            <person name="Ravasi T."/>
            <person name="Bayer T."/>
            <person name="Micklem G."/>
            <person name="Kim H."/>
            <person name="Bhak J."/>
            <person name="Lajeunesse T.C."/>
            <person name="Voolstra C.R."/>
        </authorList>
    </citation>
    <scope>NUCLEOTIDE SEQUENCE [LARGE SCALE GENOMIC DNA]</scope>
    <source>
        <strain evidence="1 2">CCMP2467</strain>
    </source>
</reference>
<name>A0A1Q9BTM3_SYMMI</name>
<proteinExistence type="predicted"/>
<dbReference type="EMBL" id="LSRX01004370">
    <property type="protein sequence ID" value="OLP74025.1"/>
    <property type="molecule type" value="Genomic_DNA"/>
</dbReference>
<keyword evidence="2" id="KW-1185">Reference proteome</keyword>
<sequence length="37" mass="3920">MVLGSKGPLTGEEAWYVSSAFSPWEPTASVCETLGCE</sequence>
<feature type="non-terminal residue" evidence="1">
    <location>
        <position position="37"/>
    </location>
</feature>
<gene>
    <name evidence="1" type="ORF">AK812_SmicGene46559</name>
</gene>
<evidence type="ECO:0000313" key="1">
    <source>
        <dbReference type="EMBL" id="OLP74025.1"/>
    </source>
</evidence>
<dbReference type="Proteomes" id="UP000186817">
    <property type="component" value="Unassembled WGS sequence"/>
</dbReference>
<comment type="caution">
    <text evidence="1">The sequence shown here is derived from an EMBL/GenBank/DDBJ whole genome shotgun (WGS) entry which is preliminary data.</text>
</comment>
<organism evidence="1 2">
    <name type="scientific">Symbiodinium microadriaticum</name>
    <name type="common">Dinoflagellate</name>
    <name type="synonym">Zooxanthella microadriatica</name>
    <dbReference type="NCBI Taxonomy" id="2951"/>
    <lineage>
        <taxon>Eukaryota</taxon>
        <taxon>Sar</taxon>
        <taxon>Alveolata</taxon>
        <taxon>Dinophyceae</taxon>
        <taxon>Suessiales</taxon>
        <taxon>Symbiodiniaceae</taxon>
        <taxon>Symbiodinium</taxon>
    </lineage>
</organism>
<accession>A0A1Q9BTM3</accession>
<dbReference type="AlphaFoldDB" id="A0A1Q9BTM3"/>
<evidence type="ECO:0000313" key="2">
    <source>
        <dbReference type="Proteomes" id="UP000186817"/>
    </source>
</evidence>
<protein>
    <submittedName>
        <fullName evidence="1">Uncharacterized protein</fullName>
    </submittedName>
</protein>